<organism evidence="3 4">
    <name type="scientific">Sinanodonta woodiana</name>
    <name type="common">Chinese pond mussel</name>
    <name type="synonym">Anodonta woodiana</name>
    <dbReference type="NCBI Taxonomy" id="1069815"/>
    <lineage>
        <taxon>Eukaryota</taxon>
        <taxon>Metazoa</taxon>
        <taxon>Spiralia</taxon>
        <taxon>Lophotrochozoa</taxon>
        <taxon>Mollusca</taxon>
        <taxon>Bivalvia</taxon>
        <taxon>Autobranchia</taxon>
        <taxon>Heteroconchia</taxon>
        <taxon>Palaeoheterodonta</taxon>
        <taxon>Unionida</taxon>
        <taxon>Unionoidea</taxon>
        <taxon>Unionidae</taxon>
        <taxon>Unioninae</taxon>
        <taxon>Sinanodonta</taxon>
    </lineage>
</organism>
<dbReference type="InterPro" id="IPR050373">
    <property type="entry name" value="Fibrinogen_C-term_domain"/>
</dbReference>
<proteinExistence type="predicted"/>
<dbReference type="Proteomes" id="UP001634394">
    <property type="component" value="Unassembled WGS sequence"/>
</dbReference>
<dbReference type="PANTHER" id="PTHR19143">
    <property type="entry name" value="FIBRINOGEN/TENASCIN/ANGIOPOEITIN"/>
    <property type="match status" value="1"/>
</dbReference>
<protein>
    <recommendedName>
        <fullName evidence="2">Fibrinogen C-terminal domain-containing protein</fullName>
    </recommendedName>
</protein>
<dbReference type="SMART" id="SM00186">
    <property type="entry name" value="FBG"/>
    <property type="match status" value="1"/>
</dbReference>
<dbReference type="InterPro" id="IPR014716">
    <property type="entry name" value="Fibrinogen_a/b/g_C_1"/>
</dbReference>
<reference evidence="3 4" key="1">
    <citation type="submission" date="2024-11" db="EMBL/GenBank/DDBJ databases">
        <title>Chromosome-level genome assembly of the freshwater bivalve Anodonta woodiana.</title>
        <authorList>
            <person name="Chen X."/>
        </authorList>
    </citation>
    <scope>NUCLEOTIDE SEQUENCE [LARGE SCALE GENOMIC DNA]</scope>
    <source>
        <strain evidence="3">MN2024</strain>
        <tissue evidence="3">Gills</tissue>
    </source>
</reference>
<accession>A0ABD3XIE4</accession>
<evidence type="ECO:0000256" key="1">
    <source>
        <dbReference type="ARBA" id="ARBA00023157"/>
    </source>
</evidence>
<keyword evidence="1" id="KW-1015">Disulfide bond</keyword>
<evidence type="ECO:0000313" key="3">
    <source>
        <dbReference type="EMBL" id="KAL3886037.1"/>
    </source>
</evidence>
<keyword evidence="4" id="KW-1185">Reference proteome</keyword>
<gene>
    <name evidence="3" type="ORF">ACJMK2_026060</name>
</gene>
<dbReference type="AlphaFoldDB" id="A0ABD3XIE4"/>
<dbReference type="EMBL" id="JBJQND010000002">
    <property type="protein sequence ID" value="KAL3886037.1"/>
    <property type="molecule type" value="Genomic_DNA"/>
</dbReference>
<evidence type="ECO:0000259" key="2">
    <source>
        <dbReference type="PROSITE" id="PS51406"/>
    </source>
</evidence>
<dbReference type="Gene3D" id="3.90.215.10">
    <property type="entry name" value="Gamma Fibrinogen, chain A, domain 1"/>
    <property type="match status" value="1"/>
</dbReference>
<dbReference type="PROSITE" id="PS00514">
    <property type="entry name" value="FIBRINOGEN_C_1"/>
    <property type="match status" value="1"/>
</dbReference>
<name>A0ABD3XIE4_SINWO</name>
<sequence length="178" mass="19924">MDTAGGGWIVFQRRVDASVTFNRSFSEYEAGFGNLTGNLWLGLHALFMLTGPNTTLRVDMTTASNANYYAEYSQFYIDPVPLYTVHCQGYSGTAGDTLNTHQVFSYAAFDGMAFITPDNNRGNDCPNMLSAGWWYGRCFNANLNGIYRNPGDSNINSIMWLDKLLNEGSLKFVEMKLR</sequence>
<comment type="caution">
    <text evidence="3">The sequence shown here is derived from an EMBL/GenBank/DDBJ whole genome shotgun (WGS) entry which is preliminary data.</text>
</comment>
<dbReference type="InterPro" id="IPR036056">
    <property type="entry name" value="Fibrinogen-like_C"/>
</dbReference>
<dbReference type="Pfam" id="PF00147">
    <property type="entry name" value="Fibrinogen_C"/>
    <property type="match status" value="1"/>
</dbReference>
<dbReference type="PROSITE" id="PS51406">
    <property type="entry name" value="FIBRINOGEN_C_2"/>
    <property type="match status" value="1"/>
</dbReference>
<dbReference type="SUPFAM" id="SSF56496">
    <property type="entry name" value="Fibrinogen C-terminal domain-like"/>
    <property type="match status" value="1"/>
</dbReference>
<dbReference type="InterPro" id="IPR002181">
    <property type="entry name" value="Fibrinogen_a/b/g_C_dom"/>
</dbReference>
<dbReference type="InterPro" id="IPR020837">
    <property type="entry name" value="Fibrinogen_CS"/>
</dbReference>
<feature type="domain" description="Fibrinogen C-terminal" evidence="2">
    <location>
        <begin position="1"/>
        <end position="178"/>
    </location>
</feature>
<evidence type="ECO:0000313" key="4">
    <source>
        <dbReference type="Proteomes" id="UP001634394"/>
    </source>
</evidence>